<dbReference type="KEGG" id="lant:TUM19329_28360"/>
<sequence>MARPTILAILAHQQRDERVYIFETLLRTLKVTPGKALSIAYEIESHLIEKNIAGLNFLGFSSAAWIDFDPLITETEFESLYSLCTCAGLLSCYKDRLNKPEKSFLAQRCDDVDYTGKPIRSCIVI</sequence>
<dbReference type="EMBL" id="AP022839">
    <property type="protein sequence ID" value="BCA96475.1"/>
    <property type="molecule type" value="Genomic_DNA"/>
</dbReference>
<reference evidence="1" key="1">
    <citation type="journal article" date="2020" name="Microbiol. Resour. Announc.">
        <title>Complete Genome Sequence of Novel Psychrotolerant Legionella Strain TUM19329, Isolated from Antarctic Lake Sediment.</title>
        <authorList>
            <person name="Shimada S."/>
            <person name="Nakai R."/>
            <person name="Aoki K."/>
            <person name="Shimoeda N."/>
            <person name="Ohno G."/>
            <person name="Miyazaki Y."/>
            <person name="Kudoh S."/>
            <person name="Imura S."/>
            <person name="Watanabe K."/>
            <person name="Ishii Y."/>
            <person name="Tateda K."/>
        </authorList>
    </citation>
    <scope>NUCLEOTIDE SEQUENCE [LARGE SCALE GENOMIC DNA]</scope>
    <source>
        <strain evidence="1">TUM19329</strain>
    </source>
</reference>
<dbReference type="AlphaFoldDB" id="A0A6F8T717"/>
<evidence type="ECO:0000313" key="1">
    <source>
        <dbReference type="EMBL" id="BCA96475.1"/>
    </source>
</evidence>
<evidence type="ECO:0000313" key="2">
    <source>
        <dbReference type="Proteomes" id="UP000502894"/>
    </source>
</evidence>
<dbReference type="RefSeq" id="WP_173237793.1">
    <property type="nucleotide sequence ID" value="NZ_AP022839.1"/>
</dbReference>
<accession>A0A6F8T717</accession>
<protein>
    <submittedName>
        <fullName evidence="1">Uncharacterized protein</fullName>
    </submittedName>
</protein>
<name>A0A6F8T717_9GAMM</name>
<gene>
    <name evidence="1" type="ORF">TUM19329_28360</name>
</gene>
<keyword evidence="2" id="KW-1185">Reference proteome</keyword>
<organism evidence="1 2">
    <name type="scientific">Legionella antarctica</name>
    <dbReference type="NCBI Taxonomy" id="2708020"/>
    <lineage>
        <taxon>Bacteria</taxon>
        <taxon>Pseudomonadati</taxon>
        <taxon>Pseudomonadota</taxon>
        <taxon>Gammaproteobacteria</taxon>
        <taxon>Legionellales</taxon>
        <taxon>Legionellaceae</taxon>
        <taxon>Legionella</taxon>
    </lineage>
</organism>
<proteinExistence type="predicted"/>
<dbReference type="Proteomes" id="UP000502894">
    <property type="component" value="Chromosome"/>
</dbReference>